<name>A0A382M2P4_9ZZZZ</name>
<comment type="subcellular location">
    <subcellularLocation>
        <location evidence="1">Membrane</location>
    </subcellularLocation>
</comment>
<dbReference type="InterPro" id="IPR036013">
    <property type="entry name" value="Band_7/SPFH_dom_sf"/>
</dbReference>
<evidence type="ECO:0000256" key="4">
    <source>
        <dbReference type="ARBA" id="ARBA00022989"/>
    </source>
</evidence>
<dbReference type="InterPro" id="IPR010200">
    <property type="entry name" value="HflC"/>
</dbReference>
<evidence type="ECO:0000256" key="3">
    <source>
        <dbReference type="ARBA" id="ARBA00022692"/>
    </source>
</evidence>
<sequence length="293" mass="33386">MKGRNLAIIILLVIVGTVILSATYTVDEREKAIVFQFGEILRADDKPGIHFKTPFINNVRKFDARIQTMDAEPESYLTEEKKNLIVDSFVKWRVKDAFTYYTTLGGLPSNARNRLSQRVNDALRSEFGKRSVQQVISGDRVEIMTVVRESIDQETSGLGLEVIDVRLKRVDLDITISESIYQRMEQERSMVAKQLRARGAEAAERVRADADRQRQIILANANRDAQQIRGLGDATATAVYADAFGQDREFYRLYRSLGAYRATFNSPANLLVIEPKSEFFRYFNDADPDDVTR</sequence>
<evidence type="ECO:0000256" key="5">
    <source>
        <dbReference type="ARBA" id="ARBA00023136"/>
    </source>
</evidence>
<dbReference type="PANTHER" id="PTHR42911:SF1">
    <property type="entry name" value="MODULATOR OF FTSH PROTEASE HFLC"/>
    <property type="match status" value="1"/>
</dbReference>
<dbReference type="PANTHER" id="PTHR42911">
    <property type="entry name" value="MODULATOR OF FTSH PROTEASE HFLC"/>
    <property type="match status" value="1"/>
</dbReference>
<feature type="domain" description="Band 7" evidence="6">
    <location>
        <begin position="21"/>
        <end position="184"/>
    </location>
</feature>
<dbReference type="Pfam" id="PF01145">
    <property type="entry name" value="Band_7"/>
    <property type="match status" value="1"/>
</dbReference>
<keyword evidence="5" id="KW-0472">Membrane</keyword>
<dbReference type="PRINTS" id="PR00721">
    <property type="entry name" value="STOMATIN"/>
</dbReference>
<dbReference type="Gene3D" id="3.30.479.30">
    <property type="entry name" value="Band 7 domain"/>
    <property type="match status" value="1"/>
</dbReference>
<dbReference type="PIRSF" id="PIRSF005651">
    <property type="entry name" value="HflC"/>
    <property type="match status" value="1"/>
</dbReference>
<evidence type="ECO:0000256" key="2">
    <source>
        <dbReference type="ARBA" id="ARBA00007862"/>
    </source>
</evidence>
<dbReference type="GO" id="GO:0016020">
    <property type="term" value="C:membrane"/>
    <property type="evidence" value="ECO:0007669"/>
    <property type="project" value="UniProtKB-SubCell"/>
</dbReference>
<keyword evidence="3" id="KW-0812">Transmembrane</keyword>
<gene>
    <name evidence="7" type="ORF">METZ01_LOCUS296007</name>
</gene>
<dbReference type="NCBIfam" id="TIGR01932">
    <property type="entry name" value="hflC"/>
    <property type="match status" value="2"/>
</dbReference>
<keyword evidence="4" id="KW-1133">Transmembrane helix</keyword>
<evidence type="ECO:0000256" key="1">
    <source>
        <dbReference type="ARBA" id="ARBA00004370"/>
    </source>
</evidence>
<dbReference type="SUPFAM" id="SSF117892">
    <property type="entry name" value="Band 7/SPFH domain"/>
    <property type="match status" value="1"/>
</dbReference>
<organism evidence="7">
    <name type="scientific">marine metagenome</name>
    <dbReference type="NCBI Taxonomy" id="408172"/>
    <lineage>
        <taxon>unclassified sequences</taxon>
        <taxon>metagenomes</taxon>
        <taxon>ecological metagenomes</taxon>
    </lineage>
</organism>
<dbReference type="EMBL" id="UINC01090854">
    <property type="protein sequence ID" value="SVC43153.1"/>
    <property type="molecule type" value="Genomic_DNA"/>
</dbReference>
<accession>A0A382M2P4</accession>
<dbReference type="InterPro" id="IPR001972">
    <property type="entry name" value="Stomatin_HflK_fam"/>
</dbReference>
<reference evidence="7" key="1">
    <citation type="submission" date="2018-05" db="EMBL/GenBank/DDBJ databases">
        <authorList>
            <person name="Lanie J.A."/>
            <person name="Ng W.-L."/>
            <person name="Kazmierczak K.M."/>
            <person name="Andrzejewski T.M."/>
            <person name="Davidsen T.M."/>
            <person name="Wayne K.J."/>
            <person name="Tettelin H."/>
            <person name="Glass J.I."/>
            <person name="Rusch D."/>
            <person name="Podicherti R."/>
            <person name="Tsui H.-C.T."/>
            <person name="Winkler M.E."/>
        </authorList>
    </citation>
    <scope>NUCLEOTIDE SEQUENCE</scope>
</reference>
<dbReference type="AlphaFoldDB" id="A0A382M2P4"/>
<comment type="similarity">
    <text evidence="2">Belongs to the band 7/mec-2 family. HflC subfamily.</text>
</comment>
<evidence type="ECO:0000313" key="7">
    <source>
        <dbReference type="EMBL" id="SVC43153.1"/>
    </source>
</evidence>
<dbReference type="SMART" id="SM00244">
    <property type="entry name" value="PHB"/>
    <property type="match status" value="1"/>
</dbReference>
<dbReference type="InterPro" id="IPR001107">
    <property type="entry name" value="Band_7"/>
</dbReference>
<evidence type="ECO:0000259" key="6">
    <source>
        <dbReference type="SMART" id="SM00244"/>
    </source>
</evidence>
<dbReference type="CDD" id="cd03405">
    <property type="entry name" value="SPFH_HflC"/>
    <property type="match status" value="1"/>
</dbReference>
<proteinExistence type="inferred from homology"/>
<protein>
    <recommendedName>
        <fullName evidence="6">Band 7 domain-containing protein</fullName>
    </recommendedName>
</protein>